<proteinExistence type="predicted"/>
<keyword evidence="2" id="KW-1185">Reference proteome</keyword>
<sequence length="302" mass="31643">MPLYLSPVCNGQTFDANGDPLTGGQIEIYLAGSSTPAATFTDDTGSTPQSNPIILNSLGYPTLGSIWLTGGLSYKFIIKNSLGVTLRTIDDISGINDASVSQSEWVESGFTPTYISATSFSVPGDQTMILQINRRVRTTNTSGLVYSTISNSVFAAGITTVTLTNDSTTLDAGLSLVAYALLAADPLSVPNLPGSKISGLITSTGLTMSTARVLGRTTASTGPIQELDGTTVQTLQPINQVRVDVASASTVNLTTSAPNTDHINITGTVTINGFTIAAGRTIFVRFSGSLPRLVVRQKRRLK</sequence>
<organism evidence="1 2">
    <name type="scientific">Hydrogenophaga laconesensis</name>
    <dbReference type="NCBI Taxonomy" id="1805971"/>
    <lineage>
        <taxon>Bacteria</taxon>
        <taxon>Pseudomonadati</taxon>
        <taxon>Pseudomonadota</taxon>
        <taxon>Betaproteobacteria</taxon>
        <taxon>Burkholderiales</taxon>
        <taxon>Comamonadaceae</taxon>
        <taxon>Hydrogenophaga</taxon>
    </lineage>
</organism>
<dbReference type="EMBL" id="JAVDWE010000004">
    <property type="protein sequence ID" value="MDR7094159.1"/>
    <property type="molecule type" value="Genomic_DNA"/>
</dbReference>
<accession>A0ABU1V9L4</accession>
<comment type="caution">
    <text evidence="1">The sequence shown here is derived from an EMBL/GenBank/DDBJ whole genome shotgun (WGS) entry which is preliminary data.</text>
</comment>
<evidence type="ECO:0000313" key="1">
    <source>
        <dbReference type="EMBL" id="MDR7094159.1"/>
    </source>
</evidence>
<reference evidence="1 2" key="1">
    <citation type="submission" date="2023-07" db="EMBL/GenBank/DDBJ databases">
        <title>Sorghum-associated microbial communities from plants grown in Nebraska, USA.</title>
        <authorList>
            <person name="Schachtman D."/>
        </authorList>
    </citation>
    <scope>NUCLEOTIDE SEQUENCE [LARGE SCALE GENOMIC DNA]</scope>
    <source>
        <strain evidence="1 2">BE240</strain>
    </source>
</reference>
<name>A0ABU1V9L4_9BURK</name>
<evidence type="ECO:0000313" key="2">
    <source>
        <dbReference type="Proteomes" id="UP001265550"/>
    </source>
</evidence>
<dbReference type="RefSeq" id="WP_204733135.1">
    <property type="nucleotide sequence ID" value="NZ_JAVDWE010000004.1"/>
</dbReference>
<dbReference type="Proteomes" id="UP001265550">
    <property type="component" value="Unassembled WGS sequence"/>
</dbReference>
<gene>
    <name evidence="1" type="ORF">J2X09_001897</name>
</gene>
<protein>
    <submittedName>
        <fullName evidence="1">Uncharacterized protein</fullName>
    </submittedName>
</protein>